<proteinExistence type="inferred from homology"/>
<dbReference type="GO" id="GO:0005384">
    <property type="term" value="F:manganese ion transmembrane transporter activity"/>
    <property type="evidence" value="ECO:0000318"/>
    <property type="project" value="GO_Central"/>
</dbReference>
<dbReference type="OrthoDB" id="409173at2759"/>
<feature type="transmembrane region" description="Helical" evidence="7">
    <location>
        <begin position="391"/>
        <end position="410"/>
    </location>
</feature>
<evidence type="ECO:0000256" key="1">
    <source>
        <dbReference type="ARBA" id="ARBA00004141"/>
    </source>
</evidence>
<feature type="transmembrane region" description="Helical" evidence="7">
    <location>
        <begin position="246"/>
        <end position="273"/>
    </location>
</feature>
<dbReference type="PRINTS" id="PR00447">
    <property type="entry name" value="NATRESASSCMP"/>
</dbReference>
<dbReference type="GO" id="GO:0030026">
    <property type="term" value="P:intracellular manganese ion homeostasis"/>
    <property type="evidence" value="ECO:0000318"/>
    <property type="project" value="GO_Central"/>
</dbReference>
<dbReference type="InterPro" id="IPR001046">
    <property type="entry name" value="NRAMP_fam"/>
</dbReference>
<feature type="transmembrane region" description="Helical" evidence="7">
    <location>
        <begin position="486"/>
        <end position="514"/>
    </location>
</feature>
<dbReference type="Proteomes" id="UP000054558">
    <property type="component" value="Unassembled WGS sequence"/>
</dbReference>
<feature type="transmembrane region" description="Helical" evidence="7">
    <location>
        <begin position="206"/>
        <end position="226"/>
    </location>
</feature>
<keyword evidence="4 7" id="KW-1133">Transmembrane helix</keyword>
<dbReference type="AlphaFoldDB" id="A0A1Y1HTM9"/>
<evidence type="ECO:0000313" key="8">
    <source>
        <dbReference type="EMBL" id="GAQ80539.1"/>
    </source>
</evidence>
<evidence type="ECO:0000313" key="9">
    <source>
        <dbReference type="Proteomes" id="UP000054558"/>
    </source>
</evidence>
<keyword evidence="3 7" id="KW-0812">Transmembrane</keyword>
<comment type="similarity">
    <text evidence="2">Belongs to the NRAMP (TC 2.A.55) family.</text>
</comment>
<feature type="transmembrane region" description="Helical" evidence="7">
    <location>
        <begin position="294"/>
        <end position="315"/>
    </location>
</feature>
<dbReference type="GO" id="GO:0006828">
    <property type="term" value="P:manganese ion transport"/>
    <property type="evidence" value="ECO:0000318"/>
    <property type="project" value="GO_Central"/>
</dbReference>
<comment type="subcellular location">
    <subcellularLocation>
        <location evidence="1">Membrane</location>
        <topology evidence="1">Multi-pass membrane protein</topology>
    </subcellularLocation>
</comment>
<dbReference type="OMA" id="AQNCKKH"/>
<dbReference type="HAMAP" id="MF_00221">
    <property type="entry name" value="NRAMP"/>
    <property type="match status" value="1"/>
</dbReference>
<feature type="compositionally biased region" description="Low complexity" evidence="6">
    <location>
        <begin position="20"/>
        <end position="29"/>
    </location>
</feature>
<evidence type="ECO:0000256" key="6">
    <source>
        <dbReference type="SAM" id="MobiDB-lite"/>
    </source>
</evidence>
<dbReference type="NCBIfam" id="TIGR01197">
    <property type="entry name" value="nramp"/>
    <property type="match status" value="1"/>
</dbReference>
<evidence type="ECO:0000256" key="7">
    <source>
        <dbReference type="SAM" id="Phobius"/>
    </source>
</evidence>
<feature type="region of interest" description="Disordered" evidence="6">
    <location>
        <begin position="1"/>
        <end position="29"/>
    </location>
</feature>
<accession>A0A1Y1HTM9</accession>
<dbReference type="GO" id="GO:0005886">
    <property type="term" value="C:plasma membrane"/>
    <property type="evidence" value="ECO:0000318"/>
    <property type="project" value="GO_Central"/>
</dbReference>
<dbReference type="NCBIfam" id="NF001923">
    <property type="entry name" value="PRK00701.1"/>
    <property type="match status" value="1"/>
</dbReference>
<dbReference type="PANTHER" id="PTHR11706:SF54">
    <property type="entry name" value="METAL TRANSPORTER NRAMP1"/>
    <property type="match status" value="1"/>
</dbReference>
<feature type="transmembrane region" description="Helical" evidence="7">
    <location>
        <begin position="177"/>
        <end position="194"/>
    </location>
</feature>
<organism evidence="8 9">
    <name type="scientific">Klebsormidium nitens</name>
    <name type="common">Green alga</name>
    <name type="synonym">Ulothrix nitens</name>
    <dbReference type="NCBI Taxonomy" id="105231"/>
    <lineage>
        <taxon>Eukaryota</taxon>
        <taxon>Viridiplantae</taxon>
        <taxon>Streptophyta</taxon>
        <taxon>Klebsormidiophyceae</taxon>
        <taxon>Klebsormidiales</taxon>
        <taxon>Klebsormidiaceae</taxon>
        <taxon>Klebsormidium</taxon>
    </lineage>
</organism>
<feature type="transmembrane region" description="Helical" evidence="7">
    <location>
        <begin position="65"/>
        <end position="84"/>
    </location>
</feature>
<dbReference type="GO" id="GO:0034755">
    <property type="term" value="P:iron ion transmembrane transport"/>
    <property type="evidence" value="ECO:0000318"/>
    <property type="project" value="GO_Central"/>
</dbReference>
<evidence type="ECO:0000256" key="3">
    <source>
        <dbReference type="ARBA" id="ARBA00022692"/>
    </source>
</evidence>
<dbReference type="EMBL" id="DF237005">
    <property type="protein sequence ID" value="GAQ80539.1"/>
    <property type="molecule type" value="Genomic_DNA"/>
</dbReference>
<protein>
    <submittedName>
        <fullName evidence="8">Natural resistance-associated macrophage protein 1</fullName>
    </submittedName>
</protein>
<gene>
    <name evidence="8" type="ORF">KFL_000560280</name>
</gene>
<keyword evidence="5 7" id="KW-0472">Membrane</keyword>
<keyword evidence="9" id="KW-1185">Reference proteome</keyword>
<evidence type="ECO:0000256" key="4">
    <source>
        <dbReference type="ARBA" id="ARBA00022989"/>
    </source>
</evidence>
<feature type="transmembrane region" description="Helical" evidence="7">
    <location>
        <begin position="104"/>
        <end position="126"/>
    </location>
</feature>
<dbReference type="GO" id="GO:0006879">
    <property type="term" value="P:intracellular iron ion homeostasis"/>
    <property type="evidence" value="ECO:0000318"/>
    <property type="project" value="GO_Central"/>
</dbReference>
<name>A0A1Y1HTM9_KLENI</name>
<reference evidence="8 9" key="1">
    <citation type="journal article" date="2014" name="Nat. Commun.">
        <title>Klebsormidium flaccidum genome reveals primary factors for plant terrestrial adaptation.</title>
        <authorList>
            <person name="Hori K."/>
            <person name="Maruyama F."/>
            <person name="Fujisawa T."/>
            <person name="Togashi T."/>
            <person name="Yamamoto N."/>
            <person name="Seo M."/>
            <person name="Sato S."/>
            <person name="Yamada T."/>
            <person name="Mori H."/>
            <person name="Tajima N."/>
            <person name="Moriyama T."/>
            <person name="Ikeuchi M."/>
            <person name="Watanabe M."/>
            <person name="Wada H."/>
            <person name="Kobayashi K."/>
            <person name="Saito M."/>
            <person name="Masuda T."/>
            <person name="Sasaki-Sekimoto Y."/>
            <person name="Mashiguchi K."/>
            <person name="Awai K."/>
            <person name="Shimojima M."/>
            <person name="Masuda S."/>
            <person name="Iwai M."/>
            <person name="Nobusawa T."/>
            <person name="Narise T."/>
            <person name="Kondo S."/>
            <person name="Saito H."/>
            <person name="Sato R."/>
            <person name="Murakawa M."/>
            <person name="Ihara Y."/>
            <person name="Oshima-Yamada Y."/>
            <person name="Ohtaka K."/>
            <person name="Satoh M."/>
            <person name="Sonobe K."/>
            <person name="Ishii M."/>
            <person name="Ohtani R."/>
            <person name="Kanamori-Sato M."/>
            <person name="Honoki R."/>
            <person name="Miyazaki D."/>
            <person name="Mochizuki H."/>
            <person name="Umetsu J."/>
            <person name="Higashi K."/>
            <person name="Shibata D."/>
            <person name="Kamiya Y."/>
            <person name="Sato N."/>
            <person name="Nakamura Y."/>
            <person name="Tabata S."/>
            <person name="Ida S."/>
            <person name="Kurokawa K."/>
            <person name="Ohta H."/>
        </authorList>
    </citation>
    <scope>NUCLEOTIDE SEQUENCE [LARGE SCALE GENOMIC DNA]</scope>
    <source>
        <strain evidence="8 9">NIES-2285</strain>
    </source>
</reference>
<feature type="compositionally biased region" description="Basic and acidic residues" evidence="6">
    <location>
        <begin position="583"/>
        <end position="593"/>
    </location>
</feature>
<evidence type="ECO:0000256" key="2">
    <source>
        <dbReference type="ARBA" id="ARBA00009965"/>
    </source>
</evidence>
<dbReference type="STRING" id="105231.A0A1Y1HTM9"/>
<evidence type="ECO:0000256" key="5">
    <source>
        <dbReference type="ARBA" id="ARBA00023136"/>
    </source>
</evidence>
<sequence>MAPKVQDVQGKKRLLDGSDSDNGSWSSSDALTADVLAMTSQSARRGAEEEEGPAQKQIHVPDKRGFRKLLAYLGPGFLVAIAYIDPGNFESDLKAGADFKYELLWVLLLASIAGLIIQSLAANLGVVTGKHLSEHCRAEYPKRVNHALWIIAELAIVASDIPEVIGTAFALQMLFGIPLWIGVILTGFSTLILLALQNYGVRKLEIFISVLVFMIASCFFFELYFARPRAAEVLEGMFVPRLNGSHATAIAVSLLGAVVMPHNLYLHSALVLTRKVPRTARGIKDGCRFNFIECSFALFLAFAINVSVIAVAGAVCSRPNLSPSDLDNCQNIDLDRTPFLLQNVLGKWSRELFAVALLASGQSSTITGTYAGQYVMQGFLELRFKPWLRNLLTRAVAIVPSLAVAMIGGSSGAGDLIIISSMILSFELPFALLPLLKFTSSPVKMGPFTNHWVITLATWLIGFFVIGVNCYFLGSLGIDYLRESDLPAGLVVLVAIVMFASMFVYLVCLLYLALRKDSEITYVHPDSEQGGDILLPRSSVDDLTGDQFGPMPREDIAHMQLGSPRAREGLLSEAASSEVAPLNREDYTRRHGGVDQVGPD</sequence>
<feature type="transmembrane region" description="Helical" evidence="7">
    <location>
        <begin position="448"/>
        <end position="474"/>
    </location>
</feature>
<feature type="transmembrane region" description="Helical" evidence="7">
    <location>
        <begin position="352"/>
        <end position="371"/>
    </location>
</feature>
<feature type="transmembrane region" description="Helical" evidence="7">
    <location>
        <begin position="147"/>
        <end position="171"/>
    </location>
</feature>
<feature type="transmembrane region" description="Helical" evidence="7">
    <location>
        <begin position="416"/>
        <end position="436"/>
    </location>
</feature>
<feature type="region of interest" description="Disordered" evidence="6">
    <location>
        <begin position="570"/>
        <end position="600"/>
    </location>
</feature>
<dbReference type="NCBIfam" id="NF037982">
    <property type="entry name" value="Nramp_1"/>
    <property type="match status" value="1"/>
</dbReference>
<dbReference type="Pfam" id="PF01566">
    <property type="entry name" value="Nramp"/>
    <property type="match status" value="1"/>
</dbReference>
<dbReference type="PANTHER" id="PTHR11706">
    <property type="entry name" value="SOLUTE CARRIER PROTEIN FAMILY 11 MEMBER"/>
    <property type="match status" value="1"/>
</dbReference>